<dbReference type="STRING" id="1123397.SAMN05660831_00752"/>
<dbReference type="OrthoDB" id="7055780at2"/>
<feature type="compositionally biased region" description="Low complexity" evidence="1">
    <location>
        <begin position="255"/>
        <end position="265"/>
    </location>
</feature>
<dbReference type="RefSeq" id="WP_093427377.1">
    <property type="nucleotide sequence ID" value="NZ_FOMJ01000001.1"/>
</dbReference>
<dbReference type="AlphaFoldDB" id="A0A1I1PEQ4"/>
<feature type="region of interest" description="Disordered" evidence="1">
    <location>
        <begin position="209"/>
        <end position="265"/>
    </location>
</feature>
<evidence type="ECO:0000256" key="1">
    <source>
        <dbReference type="SAM" id="MobiDB-lite"/>
    </source>
</evidence>
<protein>
    <submittedName>
        <fullName evidence="3">Hook-length control protein FliK</fullName>
    </submittedName>
</protein>
<feature type="region of interest" description="Disordered" evidence="1">
    <location>
        <begin position="415"/>
        <end position="439"/>
    </location>
</feature>
<dbReference type="InterPro" id="IPR021136">
    <property type="entry name" value="Flagellar_hook_control-like_C"/>
</dbReference>
<keyword evidence="4" id="KW-1185">Reference proteome</keyword>
<dbReference type="Pfam" id="PF02120">
    <property type="entry name" value="Flg_hook"/>
    <property type="match status" value="1"/>
</dbReference>
<feature type="region of interest" description="Disordered" evidence="1">
    <location>
        <begin position="1"/>
        <end position="28"/>
    </location>
</feature>
<gene>
    <name evidence="3" type="ORF">SAMN05660831_00752</name>
</gene>
<feature type="compositionally biased region" description="Acidic residues" evidence="1">
    <location>
        <begin position="428"/>
        <end position="439"/>
    </location>
</feature>
<evidence type="ECO:0000313" key="3">
    <source>
        <dbReference type="EMBL" id="SFD08277.1"/>
    </source>
</evidence>
<feature type="domain" description="Flagellar hook-length control protein-like C-terminal" evidence="2">
    <location>
        <begin position="345"/>
        <end position="421"/>
    </location>
</feature>
<dbReference type="EMBL" id="FOMJ01000001">
    <property type="protein sequence ID" value="SFD08277.1"/>
    <property type="molecule type" value="Genomic_DNA"/>
</dbReference>
<evidence type="ECO:0000313" key="4">
    <source>
        <dbReference type="Proteomes" id="UP000198611"/>
    </source>
</evidence>
<accession>A0A1I1PEQ4</accession>
<feature type="compositionally biased region" description="Low complexity" evidence="1">
    <location>
        <begin position="228"/>
        <end position="242"/>
    </location>
</feature>
<name>A0A1I1PEQ4_9GAMM</name>
<sequence>MEIQRPDTRPGTGQTLTLRQASSETGRSNWQTGQLLRATVTSFTADGRVNLRVDNTPMQSNQPAGGLRAQPGQSLQMQVVQGGKQPVLQVLQGPAQPDQIARAAAREALPRQQPLDQALQRVAGQLRSLAEQSGQTETGRAARQVLNSLPGGERLSSSEGFRQALANSGQFLENKLGRQAAGGGTDGTALSRDLKGALLRLLTNLRSAGTQTGSAPARGGPPAGGGNPSAANPTPANPPATGYTARGQAVGGGNPATASGAAPAGGTTAAAAASSLAGEAAARGADLARNLEAGLARIQLNQVGSTAGSESQRPTWQLELPFRGPDGEVQSLAVRIENERQGDGESVAPLWTVNLRFELERLGAIRAGITLVGGAHVSVGLWAEEPETVALFEEHLEELRTRMAEAGLTVGHVGVRQGEAPAPGPGTDDLDGPLVDEEA</sequence>
<reference evidence="3 4" key="1">
    <citation type="submission" date="2016-10" db="EMBL/GenBank/DDBJ databases">
        <authorList>
            <person name="de Groot N.N."/>
        </authorList>
    </citation>
    <scope>NUCLEOTIDE SEQUENCE [LARGE SCALE GENOMIC DNA]</scope>
    <source>
        <strain evidence="3 4">HL3</strain>
    </source>
</reference>
<feature type="compositionally biased region" description="Polar residues" evidence="1">
    <location>
        <begin position="11"/>
        <end position="28"/>
    </location>
</feature>
<dbReference type="InterPro" id="IPR038610">
    <property type="entry name" value="FliK-like_C_sf"/>
</dbReference>
<dbReference type="Gene3D" id="3.30.750.140">
    <property type="match status" value="1"/>
</dbReference>
<proteinExistence type="predicted"/>
<organism evidence="3 4">
    <name type="scientific">Thiohalospira halophila DSM 15071</name>
    <dbReference type="NCBI Taxonomy" id="1123397"/>
    <lineage>
        <taxon>Bacteria</taxon>
        <taxon>Pseudomonadati</taxon>
        <taxon>Pseudomonadota</taxon>
        <taxon>Gammaproteobacteria</taxon>
        <taxon>Thiohalospirales</taxon>
        <taxon>Thiohalospiraceae</taxon>
        <taxon>Thiohalospira</taxon>
    </lineage>
</organism>
<evidence type="ECO:0000259" key="2">
    <source>
        <dbReference type="Pfam" id="PF02120"/>
    </source>
</evidence>
<dbReference type="Proteomes" id="UP000198611">
    <property type="component" value="Unassembled WGS sequence"/>
</dbReference>